<dbReference type="PANTHER" id="PTHR12341:SF7">
    <property type="entry name" value="5'-3' EXORIBONUCLEASE 1"/>
    <property type="match status" value="1"/>
</dbReference>
<feature type="region of interest" description="Disordered" evidence="2">
    <location>
        <begin position="773"/>
        <end position="797"/>
    </location>
</feature>
<feature type="region of interest" description="Disordered" evidence="2">
    <location>
        <begin position="441"/>
        <end position="569"/>
    </location>
</feature>
<evidence type="ECO:0000313" key="4">
    <source>
        <dbReference type="EMBL" id="JAT73950.1"/>
    </source>
</evidence>
<gene>
    <name evidence="4" type="ORF">g.13736</name>
</gene>
<protein>
    <recommendedName>
        <fullName evidence="3">Xrn1 N-terminal domain-containing protein</fullName>
    </recommendedName>
</protein>
<accession>A0A1D2A437</accession>
<evidence type="ECO:0000256" key="2">
    <source>
        <dbReference type="SAM" id="MobiDB-lite"/>
    </source>
</evidence>
<feature type="compositionally biased region" description="Pro residues" evidence="2">
    <location>
        <begin position="554"/>
        <end position="563"/>
    </location>
</feature>
<dbReference type="EMBL" id="GDKF01004672">
    <property type="protein sequence ID" value="JAT73950.1"/>
    <property type="molecule type" value="Transcribed_RNA"/>
</dbReference>
<dbReference type="GO" id="GO:0005634">
    <property type="term" value="C:nucleus"/>
    <property type="evidence" value="ECO:0007669"/>
    <property type="project" value="TreeGrafter"/>
</dbReference>
<organism evidence="4">
    <name type="scientific">Auxenochlorella protothecoides</name>
    <name type="common">Green microalga</name>
    <name type="synonym">Chlorella protothecoides</name>
    <dbReference type="NCBI Taxonomy" id="3075"/>
    <lineage>
        <taxon>Eukaryota</taxon>
        <taxon>Viridiplantae</taxon>
        <taxon>Chlorophyta</taxon>
        <taxon>core chlorophytes</taxon>
        <taxon>Trebouxiophyceae</taxon>
        <taxon>Chlorellales</taxon>
        <taxon>Chlorellaceae</taxon>
        <taxon>Auxenochlorella</taxon>
    </lineage>
</organism>
<dbReference type="GO" id="GO:0000956">
    <property type="term" value="P:nuclear-transcribed mRNA catabolic process"/>
    <property type="evidence" value="ECO:0007669"/>
    <property type="project" value="TreeGrafter"/>
</dbReference>
<feature type="region of interest" description="Disordered" evidence="2">
    <location>
        <begin position="102"/>
        <end position="126"/>
    </location>
</feature>
<feature type="compositionally biased region" description="Low complexity" evidence="2">
    <location>
        <begin position="788"/>
        <end position="797"/>
    </location>
</feature>
<comment type="similarity">
    <text evidence="1">Belongs to the 5'-3' exonuclease family.</text>
</comment>
<sequence>MPLHGSPTYHPLLAMGIPGFNSWVRKEYPEAFVPFERGRRVDHLYVDLASTLHTVLRKSRTPAQLHRRLHSRLDNYLARLRPCKRVVLALDGPGPLAKLLEQRRRRSKMKVAPEVPEAGEPGSEASLSPLALTAGTPFMLSVHASLLIYIARRLANPRNRGLVFEFSDSTVQGEGELKLLAKLQDQGGGRGAPTPGDTHVILGGDSDLYLIALVAPRPSVFIAADADIPHLGAPADQLTVFSRAALANVWGPHADVARLGLDLCLLAVLTSGNDYLPAIQGLVLKGGDRPGLWDLLLDLRRRRSAVGPCHLARRGRSGALTLDRATLAALLWRSYQQRVLAGGPTRSAARAARPAAGAGGEGAWALGPAPEPIPRPLAERAARPTLAFLGAPDAERYIAGLEWVINMYARGRVQDYRFTYDLAAPTILGLVASLAHGQAAVEDGEEGAEEGEGAERGMAGGESCGPEGAQPALGAGRLARNGLKRDQAAARPNGAARQPGGADAELDEKAHGSRNNRPPAMDMESAVAPRTPPPAKSPAAPSKRPRDEDLAPALPLPPPPASPQSPSMQPLIPAACALATLPLSGRQFAASALQHLMDDGQGAALRHVYALCPTCQRIGAEIAAANKELARVRLAATQPVTAARADGQPPAAHVLLAEEAYRACKVAEAEALAALTALSQAQVAHMEEAHPFQPFPVDDVEAAVAGVDVRQYPSAERPLAGFGRDVQIWFDESRRPPRSPPPAWWKPCQDFLAAHPSMSRGDDSLTPGIVCRPVAPHPTDRVARPRPARQQQRPPAACWGSAAPRVWRGRASLCRQLALARSLVRR</sequence>
<dbReference type="InterPro" id="IPR027073">
    <property type="entry name" value="5_3_exoribonuclease"/>
</dbReference>
<evidence type="ECO:0000256" key="1">
    <source>
        <dbReference type="ARBA" id="ARBA00038299"/>
    </source>
</evidence>
<evidence type="ECO:0000259" key="3">
    <source>
        <dbReference type="Pfam" id="PF03159"/>
    </source>
</evidence>
<feature type="compositionally biased region" description="Acidic residues" evidence="2">
    <location>
        <begin position="442"/>
        <end position="452"/>
    </location>
</feature>
<name>A0A1D2A437_AUXPR</name>
<dbReference type="GO" id="GO:0004534">
    <property type="term" value="F:5'-3' RNA exonuclease activity"/>
    <property type="evidence" value="ECO:0007669"/>
    <property type="project" value="TreeGrafter"/>
</dbReference>
<dbReference type="GO" id="GO:0003723">
    <property type="term" value="F:RNA binding"/>
    <property type="evidence" value="ECO:0007669"/>
    <property type="project" value="TreeGrafter"/>
</dbReference>
<dbReference type="InterPro" id="IPR004859">
    <property type="entry name" value="Xrn1_N"/>
</dbReference>
<proteinExistence type="inferred from homology"/>
<reference evidence="4" key="1">
    <citation type="submission" date="2015-08" db="EMBL/GenBank/DDBJ databases">
        <authorList>
            <person name="Babu N.S."/>
            <person name="Beckwith C.J."/>
            <person name="Beseler K.G."/>
            <person name="Brison A."/>
            <person name="Carone J.V."/>
            <person name="Caskin T.P."/>
            <person name="Diamond M."/>
            <person name="Durham M.E."/>
            <person name="Foxe J.M."/>
            <person name="Go M."/>
            <person name="Henderson B.A."/>
            <person name="Jones I.B."/>
            <person name="McGettigan J.A."/>
            <person name="Micheletti S.J."/>
            <person name="Nasrallah M.E."/>
            <person name="Ortiz D."/>
            <person name="Piller C.R."/>
            <person name="Privatt S.R."/>
            <person name="Schneider S.L."/>
            <person name="Sharp S."/>
            <person name="Smith T.C."/>
            <person name="Stanton J.D."/>
            <person name="Ullery H.E."/>
            <person name="Wilson R.J."/>
            <person name="Serrano M.G."/>
            <person name="Buck G."/>
            <person name="Lee V."/>
            <person name="Wang Y."/>
            <person name="Carvalho R."/>
            <person name="Voegtly L."/>
            <person name="Shi R."/>
            <person name="Duckworth R."/>
            <person name="Johnson A."/>
            <person name="Loviza R."/>
            <person name="Walstead R."/>
            <person name="Shah Z."/>
            <person name="Kiflezghi M."/>
            <person name="Wade K."/>
            <person name="Ball S.L."/>
            <person name="Bradley K.W."/>
            <person name="Asai D.J."/>
            <person name="Bowman C.A."/>
            <person name="Russell D.A."/>
            <person name="Pope W.H."/>
            <person name="Jacobs-Sera D."/>
            <person name="Hendrix R.W."/>
            <person name="Hatfull G.F."/>
        </authorList>
    </citation>
    <scope>NUCLEOTIDE SEQUENCE</scope>
</reference>
<dbReference type="Pfam" id="PF03159">
    <property type="entry name" value="XRN_N"/>
    <property type="match status" value="1"/>
</dbReference>
<dbReference type="AlphaFoldDB" id="A0A1D2A437"/>
<dbReference type="Gene3D" id="3.40.50.12390">
    <property type="match status" value="2"/>
</dbReference>
<dbReference type="PANTHER" id="PTHR12341">
    <property type="entry name" value="5'-&gt;3' EXORIBONUCLEASE"/>
    <property type="match status" value="1"/>
</dbReference>
<feature type="domain" description="Xrn1 N-terminal" evidence="3">
    <location>
        <begin position="15"/>
        <end position="222"/>
    </location>
</feature>